<feature type="domain" description="GST C-terminal" evidence="3">
    <location>
        <begin position="151"/>
        <end position="310"/>
    </location>
</feature>
<reference evidence="4 5" key="1">
    <citation type="submission" date="2022-12" db="EMBL/GenBank/DDBJ databases">
        <title>Genomic features and morphological characterization of a novel Knufia sp. strain isolated from spacecraft assembly facility.</title>
        <authorList>
            <person name="Teixeira M."/>
            <person name="Chander A.M."/>
            <person name="Stajich J.E."/>
            <person name="Venkateswaran K."/>
        </authorList>
    </citation>
    <scope>NUCLEOTIDE SEQUENCE [LARGE SCALE GENOMIC DNA]</scope>
    <source>
        <strain evidence="4 5">FJI-L2-BK-P2</strain>
    </source>
</reference>
<evidence type="ECO:0000313" key="5">
    <source>
        <dbReference type="Proteomes" id="UP001316803"/>
    </source>
</evidence>
<feature type="region of interest" description="Disordered" evidence="1">
    <location>
        <begin position="1"/>
        <end position="22"/>
    </location>
</feature>
<dbReference type="InterPro" id="IPR036249">
    <property type="entry name" value="Thioredoxin-like_sf"/>
</dbReference>
<accession>A0AAN8EUZ9</accession>
<evidence type="ECO:0000313" key="4">
    <source>
        <dbReference type="EMBL" id="KAK5956595.1"/>
    </source>
</evidence>
<gene>
    <name evidence="4" type="ORF">OHC33_002081</name>
</gene>
<comment type="caution">
    <text evidence="4">The sequence shown here is derived from an EMBL/GenBank/DDBJ whole genome shotgun (WGS) entry which is preliminary data.</text>
</comment>
<dbReference type="InterPro" id="IPR040079">
    <property type="entry name" value="Glutathione_S-Trfase"/>
</dbReference>
<evidence type="ECO:0008006" key="6">
    <source>
        <dbReference type="Google" id="ProtNLM"/>
    </source>
</evidence>
<dbReference type="EMBL" id="JAKLMC020000004">
    <property type="protein sequence ID" value="KAK5956595.1"/>
    <property type="molecule type" value="Genomic_DNA"/>
</dbReference>
<dbReference type="PANTHER" id="PTHR43968:SF13">
    <property type="entry name" value="GLUTATHIONE TRANSFERASE OMEGA-1"/>
    <property type="match status" value="1"/>
</dbReference>
<dbReference type="Gene3D" id="3.40.30.10">
    <property type="entry name" value="Glutaredoxin"/>
    <property type="match status" value="1"/>
</dbReference>
<feature type="region of interest" description="Disordered" evidence="1">
    <location>
        <begin position="83"/>
        <end position="111"/>
    </location>
</feature>
<dbReference type="SUPFAM" id="SSF52833">
    <property type="entry name" value="Thioredoxin-like"/>
    <property type="match status" value="1"/>
</dbReference>
<protein>
    <recommendedName>
        <fullName evidence="6">Glutathione S-transferase</fullName>
    </recommendedName>
</protein>
<dbReference type="InterPro" id="IPR036282">
    <property type="entry name" value="Glutathione-S-Trfase_C_sf"/>
</dbReference>
<dbReference type="Pfam" id="PF13410">
    <property type="entry name" value="GST_C_2"/>
    <property type="match status" value="1"/>
</dbReference>
<dbReference type="InterPro" id="IPR004045">
    <property type="entry name" value="Glutathione_S-Trfase_N"/>
</dbReference>
<dbReference type="GO" id="GO:0005737">
    <property type="term" value="C:cytoplasm"/>
    <property type="evidence" value="ECO:0007669"/>
    <property type="project" value="TreeGrafter"/>
</dbReference>
<feature type="domain" description="GST N-terminal" evidence="2">
    <location>
        <begin position="29"/>
        <end position="136"/>
    </location>
</feature>
<dbReference type="InterPro" id="IPR010987">
    <property type="entry name" value="Glutathione-S-Trfase_C-like"/>
</dbReference>
<dbReference type="PROSITE" id="PS50404">
    <property type="entry name" value="GST_NTER"/>
    <property type="match status" value="1"/>
</dbReference>
<feature type="compositionally biased region" description="Low complexity" evidence="1">
    <location>
        <begin position="12"/>
        <end position="22"/>
    </location>
</feature>
<dbReference type="Gene3D" id="1.20.1050.10">
    <property type="match status" value="1"/>
</dbReference>
<evidence type="ECO:0000259" key="3">
    <source>
        <dbReference type="PROSITE" id="PS50405"/>
    </source>
</evidence>
<dbReference type="SUPFAM" id="SSF47616">
    <property type="entry name" value="GST C-terminal domain-like"/>
    <property type="match status" value="1"/>
</dbReference>
<keyword evidence="5" id="KW-1185">Reference proteome</keyword>
<dbReference type="SFLD" id="SFLDS00019">
    <property type="entry name" value="Glutathione_Transferase_(cytos"/>
    <property type="match status" value="1"/>
</dbReference>
<feature type="compositionally biased region" description="Basic and acidic residues" evidence="1">
    <location>
        <begin position="1"/>
        <end position="10"/>
    </location>
</feature>
<dbReference type="Proteomes" id="UP001316803">
    <property type="component" value="Unassembled WGS sequence"/>
</dbReference>
<dbReference type="SFLD" id="SFLDG00358">
    <property type="entry name" value="Main_(cytGST)"/>
    <property type="match status" value="1"/>
</dbReference>
<evidence type="ECO:0000259" key="2">
    <source>
        <dbReference type="PROSITE" id="PS50404"/>
    </source>
</evidence>
<feature type="compositionally biased region" description="Polar residues" evidence="1">
    <location>
        <begin position="89"/>
        <end position="108"/>
    </location>
</feature>
<organism evidence="4 5">
    <name type="scientific">Knufia fluminis</name>
    <dbReference type="NCBI Taxonomy" id="191047"/>
    <lineage>
        <taxon>Eukaryota</taxon>
        <taxon>Fungi</taxon>
        <taxon>Dikarya</taxon>
        <taxon>Ascomycota</taxon>
        <taxon>Pezizomycotina</taxon>
        <taxon>Eurotiomycetes</taxon>
        <taxon>Chaetothyriomycetidae</taxon>
        <taxon>Chaetothyriales</taxon>
        <taxon>Trichomeriaceae</taxon>
        <taxon>Knufia</taxon>
    </lineage>
</organism>
<dbReference type="PANTHER" id="PTHR43968">
    <property type="match status" value="1"/>
</dbReference>
<proteinExistence type="predicted"/>
<dbReference type="Pfam" id="PF13409">
    <property type="entry name" value="GST_N_2"/>
    <property type="match status" value="1"/>
</dbReference>
<dbReference type="InterPro" id="IPR050983">
    <property type="entry name" value="GST_Omega/HSP26"/>
</dbReference>
<dbReference type="PROSITE" id="PS50405">
    <property type="entry name" value="GST_CTER"/>
    <property type="match status" value="1"/>
</dbReference>
<dbReference type="CDD" id="cd00570">
    <property type="entry name" value="GST_N_family"/>
    <property type="match status" value="1"/>
</dbReference>
<dbReference type="CDD" id="cd00299">
    <property type="entry name" value="GST_C_family"/>
    <property type="match status" value="1"/>
</dbReference>
<name>A0AAN8EUZ9_9EURO</name>
<sequence length="323" mass="36858">MAPNEVDRTIHPHTTGAAADTAAAHQAEKPLKLYAGWFCPFVQRTWITLNEKKIDYQYIEINPYHKDPEFLKLNPRGLVPTLGVPVPAPTTSVNTNGNSNDTDTMNNPTKKDRKLKPIYESIVIAEYLDEHYSDTTAHGPRLLPSGDDSLAAYERARCRLWIDHISSRIVPAFYRFLQHTPEKDDSYTIQDARDELLKQTKVFTQQLLELDAEREELGLAAGPWFLGEQFSLVDITLIPWALRLFLIDHYKPGGVGIPEKGNGGEDEEVWGRWRTWYEKVQERDSVMCTMSERSKYIEVYQRYAEDKTGSQVGQATRGGRSMP</sequence>
<dbReference type="AlphaFoldDB" id="A0AAN8EUZ9"/>
<evidence type="ECO:0000256" key="1">
    <source>
        <dbReference type="SAM" id="MobiDB-lite"/>
    </source>
</evidence>